<protein>
    <submittedName>
        <fullName evidence="1">Uncharacterized protein</fullName>
    </submittedName>
</protein>
<reference evidence="1" key="2">
    <citation type="submission" date="2022-06" db="UniProtKB">
        <authorList>
            <consortium name="EnsemblMetazoa"/>
        </authorList>
    </citation>
    <scope>IDENTIFICATION</scope>
</reference>
<dbReference type="InterPro" id="IPR036397">
    <property type="entry name" value="RNaseH_sf"/>
</dbReference>
<dbReference type="GO" id="GO:0003676">
    <property type="term" value="F:nucleic acid binding"/>
    <property type="evidence" value="ECO:0007669"/>
    <property type="project" value="InterPro"/>
</dbReference>
<reference evidence="2" key="1">
    <citation type="submission" date="2013-10" db="EMBL/GenBank/DDBJ databases">
        <title>Genome sequencing of Onchocerca volvulus.</title>
        <authorList>
            <person name="Cotton J."/>
            <person name="Tsai J."/>
            <person name="Stanley E."/>
            <person name="Tracey A."/>
            <person name="Holroyd N."/>
            <person name="Lustigman S."/>
            <person name="Berriman M."/>
        </authorList>
    </citation>
    <scope>NUCLEOTIDE SEQUENCE</scope>
</reference>
<organism evidence="1 2">
    <name type="scientific">Onchocerca volvulus</name>
    <dbReference type="NCBI Taxonomy" id="6282"/>
    <lineage>
        <taxon>Eukaryota</taxon>
        <taxon>Metazoa</taxon>
        <taxon>Ecdysozoa</taxon>
        <taxon>Nematoda</taxon>
        <taxon>Chromadorea</taxon>
        <taxon>Rhabditida</taxon>
        <taxon>Spirurina</taxon>
        <taxon>Spiruromorpha</taxon>
        <taxon>Filarioidea</taxon>
        <taxon>Onchocercidae</taxon>
        <taxon>Onchocerca</taxon>
    </lineage>
</organism>
<dbReference type="PANTHER" id="PTHR47331">
    <property type="entry name" value="PHD-TYPE DOMAIN-CONTAINING PROTEIN"/>
    <property type="match status" value="1"/>
</dbReference>
<accession>A0A8R1XPA8</accession>
<proteinExistence type="predicted"/>
<sequence length="376" mass="43551">MLMHRNIWQSGTNWDDKLETQDRYQCEKLTEAFMDTPEITIPRWVPKENQDLHVFVDASIRAIGVAVYARRESNLSSKPYLIYGKSRLVSKKRANNKSATISRWELLAVALGTRIIEFLRQESEVKSVYLWTDSACAIHWIKKPPIGSRYITNRTTEIEGVKGIMLHHVKTADNPADLAFHGVLPKVLKDSSICWNGLSWLVHPLERWPREEFDEVQERICRAFGLIICTKLTSAIRTIIVDVKRFFSLPMVIKFTARVSGGKFKSLTEFTKEGRFTCCDYELTKKLVVRMAQSEVSQEDIEKWGLVRDADNLWKSLGSRSKLTNFPYFICKGRIAELIVKQCHKKVFHASANLTWVKDRQMYWMSHGKPHIKTIL</sequence>
<dbReference type="Proteomes" id="UP000024404">
    <property type="component" value="Unassembled WGS sequence"/>
</dbReference>
<name>A0A8R1XPA8_ONCVO</name>
<evidence type="ECO:0000313" key="2">
    <source>
        <dbReference type="Proteomes" id="UP000024404"/>
    </source>
</evidence>
<dbReference type="EMBL" id="CMVM020000557">
    <property type="status" value="NOT_ANNOTATED_CDS"/>
    <property type="molecule type" value="Genomic_DNA"/>
</dbReference>
<keyword evidence="2" id="KW-1185">Reference proteome</keyword>
<dbReference type="EnsemblMetazoa" id="OVOC12617.1">
    <property type="protein sequence ID" value="OVOC12617.1"/>
    <property type="gene ID" value="WBGene00249426"/>
</dbReference>
<evidence type="ECO:0000313" key="1">
    <source>
        <dbReference type="EnsemblMetazoa" id="OVOC12617.1"/>
    </source>
</evidence>
<dbReference type="GO" id="GO:0006259">
    <property type="term" value="P:DNA metabolic process"/>
    <property type="evidence" value="ECO:0007669"/>
    <property type="project" value="UniProtKB-ARBA"/>
</dbReference>
<dbReference type="Gene3D" id="3.30.420.10">
    <property type="entry name" value="Ribonuclease H-like superfamily/Ribonuclease H"/>
    <property type="match status" value="1"/>
</dbReference>
<dbReference type="InterPro" id="IPR008042">
    <property type="entry name" value="Retrotrans_Pao"/>
</dbReference>
<dbReference type="AlphaFoldDB" id="A0A8R1XPA8"/>
<dbReference type="SUPFAM" id="SSF56672">
    <property type="entry name" value="DNA/RNA polymerases"/>
    <property type="match status" value="1"/>
</dbReference>
<dbReference type="InterPro" id="IPR043502">
    <property type="entry name" value="DNA/RNA_pol_sf"/>
</dbReference>
<dbReference type="Pfam" id="PF05380">
    <property type="entry name" value="Peptidase_A17"/>
    <property type="match status" value="1"/>
</dbReference>